<sequence length="394" mass="43270">MLIRIIVLYVIVTLEVQLGETLRCYSCSNDHECSRRLPPAIIMGAWAPIPSASITPTPLPASVKVVYSEGDDTLFSCSIKVTSEGWTIRALVPAYECQSSPYEFCCNEVYCNHLPSPPLPALTALKCTVSKCSKSRETCIPKLTTISSATESCSARFGEDGYRYYKKGCQPTISGIDQAYPWKKTEPMHCCNSPECNIEPEANAFKGIAIQCYTCDSRITGLEGCMLFDESSPHVYKAGSSSREESCATIIGLTGRDSVTGTIYPDFAIRTFIPKCVNQNWGTVSYGGATFWGRIECCASHLCNKENIDIPKRRGKLSKIRFFTIGIIITGLLIGIGIIVGIIYRSCQKKSKAMYMSVTTSKPDDGFELRPRTLRTEPSERATAGDYPEMGAAP</sequence>
<reference evidence="4" key="1">
    <citation type="submission" date="2021-02" db="EMBL/GenBank/DDBJ databases">
        <authorList>
            <person name="Nowell W R."/>
        </authorList>
    </citation>
    <scope>NUCLEOTIDE SEQUENCE</scope>
</reference>
<feature type="chain" id="PRO_5036410080" evidence="3">
    <location>
        <begin position="22"/>
        <end position="394"/>
    </location>
</feature>
<feature type="transmembrane region" description="Helical" evidence="2">
    <location>
        <begin position="322"/>
        <end position="344"/>
    </location>
</feature>
<comment type="caution">
    <text evidence="4">The sequence shown here is derived from an EMBL/GenBank/DDBJ whole genome shotgun (WGS) entry which is preliminary data.</text>
</comment>
<evidence type="ECO:0000256" key="3">
    <source>
        <dbReference type="SAM" id="SignalP"/>
    </source>
</evidence>
<dbReference type="OrthoDB" id="9986757at2759"/>
<dbReference type="EMBL" id="CAJNOI010000065">
    <property type="protein sequence ID" value="CAF0985542.1"/>
    <property type="molecule type" value="Genomic_DNA"/>
</dbReference>
<evidence type="ECO:0000313" key="4">
    <source>
        <dbReference type="EMBL" id="CAF0985542.1"/>
    </source>
</evidence>
<feature type="region of interest" description="Disordered" evidence="1">
    <location>
        <begin position="362"/>
        <end position="394"/>
    </location>
</feature>
<dbReference type="Proteomes" id="UP000663877">
    <property type="component" value="Unassembled WGS sequence"/>
</dbReference>
<organism evidence="4 7">
    <name type="scientific">Adineta steineri</name>
    <dbReference type="NCBI Taxonomy" id="433720"/>
    <lineage>
        <taxon>Eukaryota</taxon>
        <taxon>Metazoa</taxon>
        <taxon>Spiralia</taxon>
        <taxon>Gnathifera</taxon>
        <taxon>Rotifera</taxon>
        <taxon>Eurotatoria</taxon>
        <taxon>Bdelloidea</taxon>
        <taxon>Adinetida</taxon>
        <taxon>Adinetidae</taxon>
        <taxon>Adineta</taxon>
    </lineage>
</organism>
<keyword evidence="2" id="KW-0812">Transmembrane</keyword>
<keyword evidence="3" id="KW-0732">Signal</keyword>
<keyword evidence="6" id="KW-1185">Reference proteome</keyword>
<proteinExistence type="predicted"/>
<feature type="signal peptide" evidence="3">
    <location>
        <begin position="1"/>
        <end position="21"/>
    </location>
</feature>
<evidence type="ECO:0000313" key="7">
    <source>
        <dbReference type="Proteomes" id="UP000663877"/>
    </source>
</evidence>
<gene>
    <name evidence="4" type="ORF">BJG266_LOCUS15106</name>
    <name evidence="5" type="ORF">QVE165_LOCUS46074</name>
</gene>
<dbReference type="AlphaFoldDB" id="A0A814FGU2"/>
<evidence type="ECO:0000313" key="5">
    <source>
        <dbReference type="EMBL" id="CAF1537852.1"/>
    </source>
</evidence>
<dbReference type="Proteomes" id="UP000663832">
    <property type="component" value="Unassembled WGS sequence"/>
</dbReference>
<accession>A0A814FGU2</accession>
<dbReference type="EMBL" id="CAJNOM010000671">
    <property type="protein sequence ID" value="CAF1537852.1"/>
    <property type="molecule type" value="Genomic_DNA"/>
</dbReference>
<evidence type="ECO:0000256" key="1">
    <source>
        <dbReference type="SAM" id="MobiDB-lite"/>
    </source>
</evidence>
<evidence type="ECO:0000313" key="6">
    <source>
        <dbReference type="Proteomes" id="UP000663832"/>
    </source>
</evidence>
<feature type="compositionally biased region" description="Basic and acidic residues" evidence="1">
    <location>
        <begin position="362"/>
        <end position="380"/>
    </location>
</feature>
<name>A0A814FGU2_9BILA</name>
<keyword evidence="2" id="KW-1133">Transmembrane helix</keyword>
<protein>
    <submittedName>
        <fullName evidence="4">Uncharacterized protein</fullName>
    </submittedName>
</protein>
<evidence type="ECO:0000256" key="2">
    <source>
        <dbReference type="SAM" id="Phobius"/>
    </source>
</evidence>
<keyword evidence="2" id="KW-0472">Membrane</keyword>